<dbReference type="RefSeq" id="WP_121922819.1">
    <property type="nucleotide sequence ID" value="NZ_REFO01000011.1"/>
</dbReference>
<dbReference type="OrthoDB" id="14311at2"/>
<keyword evidence="2" id="KW-1185">Reference proteome</keyword>
<reference evidence="1 2" key="1">
    <citation type="submission" date="2018-10" db="EMBL/GenBank/DDBJ databases">
        <title>Genomic Encyclopedia of Archaeal and Bacterial Type Strains, Phase II (KMG-II): from individual species to whole genera.</title>
        <authorList>
            <person name="Goeker M."/>
        </authorList>
    </citation>
    <scope>NUCLEOTIDE SEQUENCE [LARGE SCALE GENOMIC DNA]</scope>
    <source>
        <strain evidence="1 2">VM1</strain>
    </source>
</reference>
<gene>
    <name evidence="1" type="ORF">CLV39_0678</name>
</gene>
<dbReference type="Proteomes" id="UP000280842">
    <property type="component" value="Unassembled WGS sequence"/>
</dbReference>
<protein>
    <submittedName>
        <fullName evidence="1">Uncharacterized protein</fullName>
    </submittedName>
</protein>
<dbReference type="AlphaFoldDB" id="A0A3M0BRA0"/>
<name>A0A3M0BRA0_9AQUI</name>
<proteinExistence type="predicted"/>
<evidence type="ECO:0000313" key="1">
    <source>
        <dbReference type="EMBL" id="RMA97025.1"/>
    </source>
</evidence>
<dbReference type="EMBL" id="REFO01000011">
    <property type="protein sequence ID" value="RMA97025.1"/>
    <property type="molecule type" value="Genomic_DNA"/>
</dbReference>
<sequence>MQKFKLKRYFPQEIEIEITDKQLLDMFPIEEQEHPFMGNIERVWKSENQIFSIKNSNPEDIIDLSGKTKHIQLKKEKMFDILSNLEKFQIILYYEDKEDLYDVIKI</sequence>
<organism evidence="1 2">
    <name type="scientific">Hydrogenothermus marinus</name>
    <dbReference type="NCBI Taxonomy" id="133270"/>
    <lineage>
        <taxon>Bacteria</taxon>
        <taxon>Pseudomonadati</taxon>
        <taxon>Aquificota</taxon>
        <taxon>Aquificia</taxon>
        <taxon>Aquificales</taxon>
        <taxon>Hydrogenothermaceae</taxon>
        <taxon>Hydrogenothermus</taxon>
    </lineage>
</organism>
<evidence type="ECO:0000313" key="2">
    <source>
        <dbReference type="Proteomes" id="UP000280842"/>
    </source>
</evidence>
<accession>A0A3M0BRA0</accession>
<comment type="caution">
    <text evidence="1">The sequence shown here is derived from an EMBL/GenBank/DDBJ whole genome shotgun (WGS) entry which is preliminary data.</text>
</comment>